<name>A0A9P4L8L4_9PLEO</name>
<sequence>MFDYEKFGRRTRQWSWRWRYILLPSFVLLSVWMLRQTQVLALEGNVPYSQNGVELPTFFTPFTCDPRTLPQRVRMIRRTHEDYVLLGHGFSDVITDYNWDTQGNDGWENDLTRQMKLYLNAIEALEPSRAIFIDLGANIGTHMLHLASRGYETHGFEPAYANYVLTHCSLAFSDITGLVRFNHFGLGDKVQSVCMSSVSGNMGDTTVATTRQCGTTERANMDTLDNYHHKFLWGRKVALLKIDIQGSEIAALQHGKTLFDSDNAPEVVMLEYEPISIRAEGYDPPELIKYFEQRDYSIWHFGSSPFGSVTPEYANGTSVAWKESDLYTFDDAEGGIGYFNLVAIKRPWKMKAENAGYKFTGGTLMRS</sequence>
<evidence type="ECO:0000259" key="1">
    <source>
        <dbReference type="Pfam" id="PF05050"/>
    </source>
</evidence>
<protein>
    <recommendedName>
        <fullName evidence="1">Methyltransferase FkbM domain-containing protein</fullName>
    </recommendedName>
</protein>
<dbReference type="OrthoDB" id="3941902at2759"/>
<dbReference type="GeneID" id="63855074"/>
<dbReference type="Gene3D" id="3.40.50.150">
    <property type="entry name" value="Vaccinia Virus protein VP39"/>
    <property type="match status" value="1"/>
</dbReference>
<evidence type="ECO:0000313" key="2">
    <source>
        <dbReference type="EMBL" id="KAF1845393.1"/>
    </source>
</evidence>
<gene>
    <name evidence="2" type="ORF">K460DRAFT_416660</name>
</gene>
<dbReference type="NCBIfam" id="TIGR01444">
    <property type="entry name" value="fkbM_fam"/>
    <property type="match status" value="1"/>
</dbReference>
<accession>A0A9P4L8L4</accession>
<dbReference type="Pfam" id="PF05050">
    <property type="entry name" value="Methyltransf_21"/>
    <property type="match status" value="1"/>
</dbReference>
<proteinExistence type="predicted"/>
<dbReference type="AlphaFoldDB" id="A0A9P4L8L4"/>
<evidence type="ECO:0000313" key="3">
    <source>
        <dbReference type="Proteomes" id="UP000800039"/>
    </source>
</evidence>
<comment type="caution">
    <text evidence="2">The sequence shown here is derived from an EMBL/GenBank/DDBJ whole genome shotgun (WGS) entry which is preliminary data.</text>
</comment>
<dbReference type="PANTHER" id="PTHR34203:SF15">
    <property type="entry name" value="SLL1173 PROTEIN"/>
    <property type="match status" value="1"/>
</dbReference>
<dbReference type="SUPFAM" id="SSF53335">
    <property type="entry name" value="S-adenosyl-L-methionine-dependent methyltransferases"/>
    <property type="match status" value="1"/>
</dbReference>
<dbReference type="InterPro" id="IPR029063">
    <property type="entry name" value="SAM-dependent_MTases_sf"/>
</dbReference>
<dbReference type="InterPro" id="IPR006342">
    <property type="entry name" value="FkbM_mtfrase"/>
</dbReference>
<dbReference type="InterPro" id="IPR052514">
    <property type="entry name" value="SAM-dependent_MTase"/>
</dbReference>
<dbReference type="Proteomes" id="UP000800039">
    <property type="component" value="Unassembled WGS sequence"/>
</dbReference>
<dbReference type="EMBL" id="ML976616">
    <property type="protein sequence ID" value="KAF1845393.1"/>
    <property type="molecule type" value="Genomic_DNA"/>
</dbReference>
<dbReference type="PANTHER" id="PTHR34203">
    <property type="entry name" value="METHYLTRANSFERASE, FKBM FAMILY PROTEIN"/>
    <property type="match status" value="1"/>
</dbReference>
<dbReference type="RefSeq" id="XP_040787956.1">
    <property type="nucleotide sequence ID" value="XM_040937824.1"/>
</dbReference>
<organism evidence="2 3">
    <name type="scientific">Cucurbitaria berberidis CBS 394.84</name>
    <dbReference type="NCBI Taxonomy" id="1168544"/>
    <lineage>
        <taxon>Eukaryota</taxon>
        <taxon>Fungi</taxon>
        <taxon>Dikarya</taxon>
        <taxon>Ascomycota</taxon>
        <taxon>Pezizomycotina</taxon>
        <taxon>Dothideomycetes</taxon>
        <taxon>Pleosporomycetidae</taxon>
        <taxon>Pleosporales</taxon>
        <taxon>Pleosporineae</taxon>
        <taxon>Cucurbitariaceae</taxon>
        <taxon>Cucurbitaria</taxon>
    </lineage>
</organism>
<feature type="domain" description="Methyltransferase FkbM" evidence="1">
    <location>
        <begin position="134"/>
        <end position="297"/>
    </location>
</feature>
<reference evidence="2" key="1">
    <citation type="submission" date="2020-01" db="EMBL/GenBank/DDBJ databases">
        <authorList>
            <consortium name="DOE Joint Genome Institute"/>
            <person name="Haridas S."/>
            <person name="Albert R."/>
            <person name="Binder M."/>
            <person name="Bloem J."/>
            <person name="Labutti K."/>
            <person name="Salamov A."/>
            <person name="Andreopoulos B."/>
            <person name="Baker S.E."/>
            <person name="Barry K."/>
            <person name="Bills G."/>
            <person name="Bluhm B.H."/>
            <person name="Cannon C."/>
            <person name="Castanera R."/>
            <person name="Culley D.E."/>
            <person name="Daum C."/>
            <person name="Ezra D."/>
            <person name="Gonzalez J.B."/>
            <person name="Henrissat B."/>
            <person name="Kuo A."/>
            <person name="Liang C."/>
            <person name="Lipzen A."/>
            <person name="Lutzoni F."/>
            <person name="Magnuson J."/>
            <person name="Mondo S."/>
            <person name="Nolan M."/>
            <person name="Ohm R."/>
            <person name="Pangilinan J."/>
            <person name="Park H.-J."/>
            <person name="Ramirez L."/>
            <person name="Alfaro M."/>
            <person name="Sun H."/>
            <person name="Tritt A."/>
            <person name="Yoshinaga Y."/>
            <person name="Zwiers L.-H."/>
            <person name="Turgeon B.G."/>
            <person name="Goodwin S.B."/>
            <person name="Spatafora J.W."/>
            <person name="Crous P.W."/>
            <person name="Grigoriev I.V."/>
        </authorList>
    </citation>
    <scope>NUCLEOTIDE SEQUENCE</scope>
    <source>
        <strain evidence="2">CBS 394.84</strain>
    </source>
</reference>
<keyword evidence="3" id="KW-1185">Reference proteome</keyword>